<proteinExistence type="predicted"/>
<dbReference type="PROSITE" id="PS50113">
    <property type="entry name" value="PAC"/>
    <property type="match status" value="1"/>
</dbReference>
<evidence type="ECO:0000313" key="3">
    <source>
        <dbReference type="Proteomes" id="UP001168338"/>
    </source>
</evidence>
<organism evidence="2 3">
    <name type="scientific">Methanoculleus frigidifontis</name>
    <dbReference type="NCBI Taxonomy" id="2584085"/>
    <lineage>
        <taxon>Archaea</taxon>
        <taxon>Methanobacteriati</taxon>
        <taxon>Methanobacteriota</taxon>
        <taxon>Stenosarchaea group</taxon>
        <taxon>Methanomicrobia</taxon>
        <taxon>Methanomicrobiales</taxon>
        <taxon>Methanomicrobiaceae</taxon>
        <taxon>Methanoculleus</taxon>
    </lineage>
</organism>
<gene>
    <name evidence="2" type="ORF">FGU65_01750</name>
</gene>
<evidence type="ECO:0000313" key="2">
    <source>
        <dbReference type="EMBL" id="MDN7023634.1"/>
    </source>
</evidence>
<dbReference type="Pfam" id="PF08447">
    <property type="entry name" value="PAS_3"/>
    <property type="match status" value="1"/>
</dbReference>
<keyword evidence="3" id="KW-1185">Reference proteome</keyword>
<sequence length="218" mass="25491">MDTWIQRYGSCIAPEDRERWFDSINDVIRRVAPWEFEGRFIKPTGEEMFIRVLSQPVRLRNETVWNGIILDITDRKRAEEALRRTEQKEIRYHSFFENACNGVLIYEPVGQGEDYIIKDVNRVTAALLRMDKEDLVGKRLFEEFPDLPSPYIPDLLYRVLTTENPEFVTPLKYRNREDFPWISHYVFKLPSGEIASFMIDVTEAVTEDANSGTMGGAD</sequence>
<dbReference type="NCBIfam" id="TIGR00229">
    <property type="entry name" value="sensory_box"/>
    <property type="match status" value="1"/>
</dbReference>
<accession>A0ABT8M6S5</accession>
<dbReference type="InterPro" id="IPR013656">
    <property type="entry name" value="PAS_4"/>
</dbReference>
<dbReference type="Gene3D" id="3.30.450.20">
    <property type="entry name" value="PAS domain"/>
    <property type="match status" value="2"/>
</dbReference>
<dbReference type="RefSeq" id="WP_301662679.1">
    <property type="nucleotide sequence ID" value="NZ_VCYH01000001.1"/>
</dbReference>
<protein>
    <submittedName>
        <fullName evidence="2">PAS domain S-box protein</fullName>
    </submittedName>
</protein>
<dbReference type="Proteomes" id="UP001168338">
    <property type="component" value="Unassembled WGS sequence"/>
</dbReference>
<dbReference type="InterPro" id="IPR035965">
    <property type="entry name" value="PAS-like_dom_sf"/>
</dbReference>
<dbReference type="InterPro" id="IPR013655">
    <property type="entry name" value="PAS_fold_3"/>
</dbReference>
<comment type="caution">
    <text evidence="2">The sequence shown here is derived from an EMBL/GenBank/DDBJ whole genome shotgun (WGS) entry which is preliminary data.</text>
</comment>
<feature type="domain" description="PAC" evidence="1">
    <location>
        <begin position="34"/>
        <end position="84"/>
    </location>
</feature>
<reference evidence="2" key="1">
    <citation type="submission" date="2019-05" db="EMBL/GenBank/DDBJ databases">
        <title>Methanoculleus sp. FWC-SCC1, a methanogenic archaeon isolated from deep marine cold seep.</title>
        <authorList>
            <person name="Chen Y.-W."/>
            <person name="Chen S.-C."/>
            <person name="Teng N.-H."/>
            <person name="Lai M.-C."/>
        </authorList>
    </citation>
    <scope>NUCLEOTIDE SEQUENCE</scope>
    <source>
        <strain evidence="2">FWC-SCC1</strain>
    </source>
</reference>
<evidence type="ECO:0000259" key="1">
    <source>
        <dbReference type="PROSITE" id="PS50113"/>
    </source>
</evidence>
<dbReference type="Pfam" id="PF08448">
    <property type="entry name" value="PAS_4"/>
    <property type="match status" value="1"/>
</dbReference>
<name>A0ABT8M6S5_9EURY</name>
<dbReference type="SUPFAM" id="SSF55785">
    <property type="entry name" value="PYP-like sensor domain (PAS domain)"/>
    <property type="match status" value="2"/>
</dbReference>
<dbReference type="InterPro" id="IPR000700">
    <property type="entry name" value="PAS-assoc_C"/>
</dbReference>
<dbReference type="EMBL" id="VCYH01000001">
    <property type="protein sequence ID" value="MDN7023634.1"/>
    <property type="molecule type" value="Genomic_DNA"/>
</dbReference>
<dbReference type="InterPro" id="IPR000014">
    <property type="entry name" value="PAS"/>
</dbReference>